<dbReference type="GO" id="GO:0008233">
    <property type="term" value="F:peptidase activity"/>
    <property type="evidence" value="ECO:0007669"/>
    <property type="project" value="UniProtKB-KW"/>
</dbReference>
<dbReference type="InterPro" id="IPR029045">
    <property type="entry name" value="ClpP/crotonase-like_dom_sf"/>
</dbReference>
<dbReference type="Pfam" id="PF00574">
    <property type="entry name" value="CLP_protease"/>
    <property type="match status" value="1"/>
</dbReference>
<dbReference type="Proteomes" id="UP000644749">
    <property type="component" value="Unassembled WGS sequence"/>
</dbReference>
<dbReference type="GO" id="GO:0006508">
    <property type="term" value="P:proteolysis"/>
    <property type="evidence" value="ECO:0007669"/>
    <property type="project" value="UniProtKB-KW"/>
</dbReference>
<gene>
    <name evidence="1" type="ORF">JL111_10320</name>
</gene>
<comment type="caution">
    <text evidence="1">The sequence shown here is derived from an EMBL/GenBank/DDBJ whole genome shotgun (WGS) entry which is preliminary data.</text>
</comment>
<evidence type="ECO:0000313" key="2">
    <source>
        <dbReference type="Proteomes" id="UP000644749"/>
    </source>
</evidence>
<dbReference type="Gene3D" id="3.90.226.10">
    <property type="entry name" value="2-enoyl-CoA Hydratase, Chain A, domain 1"/>
    <property type="match status" value="1"/>
</dbReference>
<dbReference type="EMBL" id="JAESHT010000007">
    <property type="protein sequence ID" value="MBL3673881.1"/>
    <property type="molecule type" value="Genomic_DNA"/>
</dbReference>
<reference evidence="1 2" key="1">
    <citation type="submission" date="2021-01" db="EMBL/GenBank/DDBJ databases">
        <title>011410 draft genome.</title>
        <authorList>
            <person name="Lang L."/>
        </authorList>
    </citation>
    <scope>NUCLEOTIDE SEQUENCE [LARGE SCALE GENOMIC DNA]</scope>
    <source>
        <strain evidence="1 2">KCTC 42845</strain>
    </source>
</reference>
<accession>A0ABS1S593</accession>
<dbReference type="InterPro" id="IPR023562">
    <property type="entry name" value="ClpP/TepA"/>
</dbReference>
<proteinExistence type="predicted"/>
<keyword evidence="1" id="KW-0645">Protease</keyword>
<evidence type="ECO:0000313" key="1">
    <source>
        <dbReference type="EMBL" id="MBL3673881.1"/>
    </source>
</evidence>
<keyword evidence="2" id="KW-1185">Reference proteome</keyword>
<dbReference type="SUPFAM" id="SSF52096">
    <property type="entry name" value="ClpP/crotonase"/>
    <property type="match status" value="1"/>
</dbReference>
<name>A0ABS1S593_9RHOB</name>
<organism evidence="1 2">
    <name type="scientific">Paracoccus aerius</name>
    <dbReference type="NCBI Taxonomy" id="1915382"/>
    <lineage>
        <taxon>Bacteria</taxon>
        <taxon>Pseudomonadati</taxon>
        <taxon>Pseudomonadota</taxon>
        <taxon>Alphaproteobacteria</taxon>
        <taxon>Rhodobacterales</taxon>
        <taxon>Paracoccaceae</taxon>
        <taxon>Paracoccus</taxon>
    </lineage>
</organism>
<dbReference type="RefSeq" id="WP_191311257.1">
    <property type="nucleotide sequence ID" value="NZ_BNCL01000012.1"/>
</dbReference>
<protein>
    <submittedName>
        <fullName evidence="1">ATP-dependent Clp protease proteolytic subunit</fullName>
    </submittedName>
</protein>
<keyword evidence="1" id="KW-0378">Hydrolase</keyword>
<sequence>MPDKQTDPDLSSLLFEPNVWINGPIDQSALGFFLEKLAHVRRDGLPLLMELNTQGGDADIGRRIASEIRYFLAEPGRTGRIIGKSYVYSAGVTILAAFPRTLRYLTEDAVLLIHERHLTQTLELKGPIQACLQIVREQLSLLETSKALELEGFREFVEGSDISVENLLEHARNNCYLRAPQIEKHGLVNRVIRPGDLGGQAAT</sequence>